<dbReference type="InterPro" id="IPR002220">
    <property type="entry name" value="DapA-like"/>
</dbReference>
<keyword evidence="4" id="KW-1185">Reference proteome</keyword>
<dbReference type="Pfam" id="PF00701">
    <property type="entry name" value="DHDPS"/>
    <property type="match status" value="1"/>
</dbReference>
<dbReference type="Proteomes" id="UP000277294">
    <property type="component" value="Unassembled WGS sequence"/>
</dbReference>
<gene>
    <name evidence="3" type="primary">dapA_3</name>
    <name evidence="3" type="ORF">PIGHUM_01635</name>
</gene>
<dbReference type="InterPro" id="IPR013785">
    <property type="entry name" value="Aldolase_TIM"/>
</dbReference>
<dbReference type="PANTHER" id="PTHR12128:SF66">
    <property type="entry name" value="4-HYDROXY-2-OXOGLUTARATE ALDOLASE, MITOCHONDRIAL"/>
    <property type="match status" value="1"/>
</dbReference>
<evidence type="ECO:0000313" key="4">
    <source>
        <dbReference type="Proteomes" id="UP000277294"/>
    </source>
</evidence>
<dbReference type="AlphaFoldDB" id="A0A3P4B0J9"/>
<dbReference type="PANTHER" id="PTHR12128">
    <property type="entry name" value="DIHYDRODIPICOLINATE SYNTHASE"/>
    <property type="match status" value="1"/>
</dbReference>
<dbReference type="SMART" id="SM01130">
    <property type="entry name" value="DHDPS"/>
    <property type="match status" value="1"/>
</dbReference>
<name>A0A3P4B0J9_9BURK</name>
<sequence>MDRLAFKRYITTVLPMHRDGEIDEHAWRQLLRYFLKDRRMAKHGGLCINPEAGEIFYLSREERRRVLEIAMEEIDGKVPVACGVFGLTTKETVESAQDAKALGAQVLFVFPPQGAIDVGTAWNPTEYPEVWTDMLNAIARATDLPMIAHPTASGSPPLYGQGIPLNAALRFCRDVPSLVGWKMLYPYPGYRTVAHALRQLDRPVAVLSALGNYFHEYRAMGISDGTMSGYWNYALEPMLDHMEAWDEGNAEKAAKIWNGSLLQLQEAVSDRSRLHIRYKVATWLRGLIPTPYMRAPLPVPRQQEIDMLHAALQASGLSVIDKSETQLGLR</sequence>
<evidence type="ECO:0000313" key="3">
    <source>
        <dbReference type="EMBL" id="VCU69572.1"/>
    </source>
</evidence>
<dbReference type="RefSeq" id="WP_124079038.1">
    <property type="nucleotide sequence ID" value="NZ_UWPJ01000014.1"/>
</dbReference>
<organism evidence="3 4">
    <name type="scientific">Pigmentiphaga humi</name>
    <dbReference type="NCBI Taxonomy" id="2478468"/>
    <lineage>
        <taxon>Bacteria</taxon>
        <taxon>Pseudomonadati</taxon>
        <taxon>Pseudomonadota</taxon>
        <taxon>Betaproteobacteria</taxon>
        <taxon>Burkholderiales</taxon>
        <taxon>Alcaligenaceae</taxon>
        <taxon>Pigmentiphaga</taxon>
    </lineage>
</organism>
<reference evidence="3 4" key="1">
    <citation type="submission" date="2018-10" db="EMBL/GenBank/DDBJ databases">
        <authorList>
            <person name="Criscuolo A."/>
        </authorList>
    </citation>
    <scope>NUCLEOTIDE SEQUENCE [LARGE SCALE GENOMIC DNA]</scope>
    <source>
        <strain evidence="3">DnA1</strain>
    </source>
</reference>
<dbReference type="GO" id="GO:0008840">
    <property type="term" value="F:4-hydroxy-tetrahydrodipicolinate synthase activity"/>
    <property type="evidence" value="ECO:0007669"/>
    <property type="project" value="UniProtKB-EC"/>
</dbReference>
<dbReference type="Gene3D" id="3.20.20.70">
    <property type="entry name" value="Aldolase class I"/>
    <property type="match status" value="1"/>
</dbReference>
<evidence type="ECO:0000256" key="1">
    <source>
        <dbReference type="ARBA" id="ARBA00007592"/>
    </source>
</evidence>
<dbReference type="EMBL" id="UWPJ01000014">
    <property type="protein sequence ID" value="VCU69572.1"/>
    <property type="molecule type" value="Genomic_DNA"/>
</dbReference>
<accession>A0A3P4B0J9</accession>
<dbReference type="OrthoDB" id="8995637at2"/>
<dbReference type="EC" id="4.3.3.7" evidence="3"/>
<protein>
    <submittedName>
        <fullName evidence="3">4-hydroxy-tetrahydrodipicolinate synthase</fullName>
        <ecNumber evidence="3">4.3.3.7</ecNumber>
    </submittedName>
</protein>
<comment type="similarity">
    <text evidence="1">Belongs to the DapA family.</text>
</comment>
<evidence type="ECO:0000256" key="2">
    <source>
        <dbReference type="ARBA" id="ARBA00023239"/>
    </source>
</evidence>
<proteinExistence type="inferred from homology"/>
<dbReference type="CDD" id="cd00408">
    <property type="entry name" value="DHDPS-like"/>
    <property type="match status" value="1"/>
</dbReference>
<keyword evidence="2 3" id="KW-0456">Lyase</keyword>
<dbReference type="SUPFAM" id="SSF51569">
    <property type="entry name" value="Aldolase"/>
    <property type="match status" value="1"/>
</dbReference>